<sequence>MIQLSDIQNLCSSFAGILGGEMSVKHGACIVEKNRHHIPVTIAGRPSGRVMHSLWSFESLDPSGKALVLGETALLEEEVFEFTSTLQKYGIVVSGLHNHWLMDRPPLLYAHYYFIGDPLSFAAGVAEAYQHLK</sequence>
<protein>
    <submittedName>
        <fullName evidence="1">DUF1259 domain-containing protein</fullName>
    </submittedName>
</protein>
<gene>
    <name evidence="1" type="ORF">JRJ22_08720</name>
</gene>
<dbReference type="Pfam" id="PF07485">
    <property type="entry name" value="DUF1529"/>
    <property type="match status" value="1"/>
</dbReference>
<name>A0ABX7LEU6_9BACL</name>
<reference evidence="1 2" key="1">
    <citation type="submission" date="2021-02" db="EMBL/GenBank/DDBJ databases">
        <title>Paenibacillus tianjinensis sp. nov.</title>
        <authorList>
            <person name="Liu H."/>
        </authorList>
    </citation>
    <scope>NUCLEOTIDE SEQUENCE [LARGE SCALE GENOMIC DNA]</scope>
    <source>
        <strain evidence="1 2">TB2019</strain>
    </source>
</reference>
<organism evidence="1 2">
    <name type="scientific">Paenibacillus tianjinensis</name>
    <dbReference type="NCBI Taxonomy" id="2810347"/>
    <lineage>
        <taxon>Bacteria</taxon>
        <taxon>Bacillati</taxon>
        <taxon>Bacillota</taxon>
        <taxon>Bacilli</taxon>
        <taxon>Bacillales</taxon>
        <taxon>Paenibacillaceae</taxon>
        <taxon>Paenibacillus</taxon>
    </lineage>
</organism>
<dbReference type="InterPro" id="IPR011094">
    <property type="entry name" value="Uncharacterised_LppY/LpqO"/>
</dbReference>
<accession>A0ABX7LEU6</accession>
<dbReference type="EMBL" id="CP070969">
    <property type="protein sequence ID" value="QSF46632.1"/>
    <property type="molecule type" value="Genomic_DNA"/>
</dbReference>
<proteinExistence type="predicted"/>
<evidence type="ECO:0000313" key="1">
    <source>
        <dbReference type="EMBL" id="QSF46632.1"/>
    </source>
</evidence>
<evidence type="ECO:0000313" key="2">
    <source>
        <dbReference type="Proteomes" id="UP000663452"/>
    </source>
</evidence>
<dbReference type="Proteomes" id="UP000663452">
    <property type="component" value="Chromosome"/>
</dbReference>
<keyword evidence="2" id="KW-1185">Reference proteome</keyword>